<dbReference type="Pfam" id="PF07992">
    <property type="entry name" value="Pyr_redox_2"/>
    <property type="match status" value="1"/>
</dbReference>
<accession>A0A4S8S2Y4</accession>
<keyword evidence="3" id="KW-0274">FAD</keyword>
<feature type="domain" description="FAD/NAD(P)-binding" evidence="5">
    <location>
        <begin position="10"/>
        <end position="294"/>
    </location>
</feature>
<dbReference type="EMBL" id="QZAF01000863">
    <property type="protein sequence ID" value="THV64404.1"/>
    <property type="molecule type" value="Genomic_DNA"/>
</dbReference>
<dbReference type="PRINTS" id="PR00368">
    <property type="entry name" value="FADPNR"/>
</dbReference>
<dbReference type="PRINTS" id="PR00411">
    <property type="entry name" value="PNDRDTASEI"/>
</dbReference>
<comment type="similarity">
    <text evidence="1">Belongs to the FAD-dependent oxidoreductase family.</text>
</comment>
<evidence type="ECO:0000256" key="2">
    <source>
        <dbReference type="ARBA" id="ARBA00022630"/>
    </source>
</evidence>
<evidence type="ECO:0000256" key="1">
    <source>
        <dbReference type="ARBA" id="ARBA00006442"/>
    </source>
</evidence>
<dbReference type="Gene3D" id="3.50.50.100">
    <property type="match status" value="1"/>
</dbReference>
<sequence length="375" mass="40215">MYVSSIMSSHVVIIGGSYAGAKVAHKVLKETPNSKVTLIDASDVFYFNIASPRIIAKPKETKVDQYLIPIMDKFKHYPTNRFTFVQGLVNTVDTSAKIVKVEGKQDISYDYLVVASGSTTPGTVGKEAIPFKTTGADIREKVEDAQKRVAAADSIVIIGAGPVGVEAAGEIAQAYPKTKLTLIASHNQVLPDLKPSAGKSAHASLENLGVKIIYSVRVDDSKQDPSGRFTVTLNNGKTIEAALVISAAGNIANTSFMPRDALDSDGWINVDKNMRVTSVTDKSVYALGDATMYKQRYALKINDQIPVVANNLKNAITNTGAVKTYDATDKLMVFVPIGSKTGTGQIGGWVPFSFMVAFAKGKDYFMSRAATFIAA</sequence>
<name>A0A4S8S2Y4_AURPU</name>
<gene>
    <name evidence="6" type="ORF">D6D28_09934</name>
</gene>
<keyword evidence="2" id="KW-0285">Flavoprotein</keyword>
<reference evidence="6 7" key="1">
    <citation type="submission" date="2018-10" db="EMBL/GenBank/DDBJ databases">
        <title>Fifty Aureobasidium pullulans genomes reveal a recombining polyextremotolerant generalist.</title>
        <authorList>
            <person name="Gostincar C."/>
            <person name="Turk M."/>
            <person name="Zajc J."/>
            <person name="Gunde-Cimerman N."/>
        </authorList>
    </citation>
    <scope>NUCLEOTIDE SEQUENCE [LARGE SCALE GENOMIC DNA]</scope>
    <source>
        <strain evidence="6 7">EXF-11900</strain>
    </source>
</reference>
<proteinExistence type="inferred from homology"/>
<dbReference type="SUPFAM" id="SSF51905">
    <property type="entry name" value="FAD/NAD(P)-binding domain"/>
    <property type="match status" value="1"/>
</dbReference>
<dbReference type="Proteomes" id="UP000304951">
    <property type="component" value="Unassembled WGS sequence"/>
</dbReference>
<dbReference type="PANTHER" id="PTHR43735">
    <property type="entry name" value="APOPTOSIS-INDUCING FACTOR 1"/>
    <property type="match status" value="1"/>
</dbReference>
<evidence type="ECO:0000259" key="5">
    <source>
        <dbReference type="Pfam" id="PF07992"/>
    </source>
</evidence>
<evidence type="ECO:0000256" key="3">
    <source>
        <dbReference type="ARBA" id="ARBA00022827"/>
    </source>
</evidence>
<keyword evidence="4" id="KW-0560">Oxidoreductase</keyword>
<dbReference type="InterPro" id="IPR036188">
    <property type="entry name" value="FAD/NAD-bd_sf"/>
</dbReference>
<dbReference type="AlphaFoldDB" id="A0A4S8S2Y4"/>
<dbReference type="PANTHER" id="PTHR43735:SF3">
    <property type="entry name" value="FERROPTOSIS SUPPRESSOR PROTEIN 1"/>
    <property type="match status" value="1"/>
</dbReference>
<evidence type="ECO:0000313" key="6">
    <source>
        <dbReference type="EMBL" id="THV64404.1"/>
    </source>
</evidence>
<dbReference type="GO" id="GO:0004174">
    <property type="term" value="F:electron-transferring-flavoprotein dehydrogenase activity"/>
    <property type="evidence" value="ECO:0007669"/>
    <property type="project" value="TreeGrafter"/>
</dbReference>
<protein>
    <submittedName>
        <fullName evidence="6">FAD/NAD(P)-binding domain-containing protein</fullName>
    </submittedName>
</protein>
<dbReference type="GO" id="GO:0005737">
    <property type="term" value="C:cytoplasm"/>
    <property type="evidence" value="ECO:0007669"/>
    <property type="project" value="TreeGrafter"/>
</dbReference>
<evidence type="ECO:0000256" key="4">
    <source>
        <dbReference type="ARBA" id="ARBA00023002"/>
    </source>
</evidence>
<evidence type="ECO:0000313" key="7">
    <source>
        <dbReference type="Proteomes" id="UP000304951"/>
    </source>
</evidence>
<dbReference type="GO" id="GO:0050660">
    <property type="term" value="F:flavin adenine dinucleotide binding"/>
    <property type="evidence" value="ECO:0007669"/>
    <property type="project" value="TreeGrafter"/>
</dbReference>
<organism evidence="6 7">
    <name type="scientific">Aureobasidium pullulans</name>
    <name type="common">Black yeast</name>
    <name type="synonym">Pullularia pullulans</name>
    <dbReference type="NCBI Taxonomy" id="5580"/>
    <lineage>
        <taxon>Eukaryota</taxon>
        <taxon>Fungi</taxon>
        <taxon>Dikarya</taxon>
        <taxon>Ascomycota</taxon>
        <taxon>Pezizomycotina</taxon>
        <taxon>Dothideomycetes</taxon>
        <taxon>Dothideomycetidae</taxon>
        <taxon>Dothideales</taxon>
        <taxon>Saccotheciaceae</taxon>
        <taxon>Aureobasidium</taxon>
    </lineage>
</organism>
<comment type="caution">
    <text evidence="6">The sequence shown here is derived from an EMBL/GenBank/DDBJ whole genome shotgun (WGS) entry which is preliminary data.</text>
</comment>
<dbReference type="InterPro" id="IPR023753">
    <property type="entry name" value="FAD/NAD-binding_dom"/>
</dbReference>